<dbReference type="GO" id="GO:0047804">
    <property type="term" value="F:cysteine-S-conjugate beta-lyase activity"/>
    <property type="evidence" value="ECO:0007669"/>
    <property type="project" value="UniProtKB-EC"/>
</dbReference>
<evidence type="ECO:0000256" key="1">
    <source>
        <dbReference type="ARBA" id="ARBA00001933"/>
    </source>
</evidence>
<dbReference type="EC" id="4.4.1.13" evidence="2"/>
<dbReference type="InterPro" id="IPR051798">
    <property type="entry name" value="Class-II_PLP-Dep_Aminotrans"/>
</dbReference>
<evidence type="ECO:0000256" key="2">
    <source>
        <dbReference type="ARBA" id="ARBA00012224"/>
    </source>
</evidence>
<dbReference type="Gene3D" id="3.90.1150.10">
    <property type="entry name" value="Aspartate Aminotransferase, domain 1"/>
    <property type="match status" value="1"/>
</dbReference>
<sequence length="390" mass="43736">MKYNFSTAAIRKDTYSGKWAAMTSWSSYANDETLPFWVADMEFEVAPEIIKGMKAEIDRLTFGYSVPTAEYYDKTQAWLKRRYDWTINSDDIRVASGTINGISTLIKIATNAGHGIIIQSPVYHKFAELVTKYDRIVVDNPLKEENGKYDMDFEQLEMLASDPNTTMMLLCSPHNPIGRVWTTEELAKVVDICGRNNVLLVSDEIHSDLTRVGITHIPTAKAISNPNHVITLNGTGKTFNLGGMHISHTIFSNAKLKAKWDTEIGLALPNPVSMAAVEAAYTQCDQWVDELRQTIDGNLEFTRAYLAECLPQVMMQMPEATYFAWLDFRGFELSDEKLDEIMIQEANILLEGGAVFGAGGSGWQRLNLACTKSMLEVGLERMCKAFSKYA</sequence>
<evidence type="ECO:0000256" key="4">
    <source>
        <dbReference type="ARBA" id="ARBA00023239"/>
    </source>
</evidence>
<evidence type="ECO:0000259" key="6">
    <source>
        <dbReference type="Pfam" id="PF00155"/>
    </source>
</evidence>
<evidence type="ECO:0000313" key="8">
    <source>
        <dbReference type="Proteomes" id="UP000318242"/>
    </source>
</evidence>
<keyword evidence="4 7" id="KW-0456">Lyase</keyword>
<dbReference type="PANTHER" id="PTHR43525:SF1">
    <property type="entry name" value="PROTEIN MALY"/>
    <property type="match status" value="1"/>
</dbReference>
<dbReference type="Gene3D" id="3.40.640.10">
    <property type="entry name" value="Type I PLP-dependent aspartate aminotransferase-like (Major domain)"/>
    <property type="match status" value="1"/>
</dbReference>
<comment type="cofactor">
    <cofactor evidence="1">
        <name>pyridoxal 5'-phosphate</name>
        <dbReference type="ChEBI" id="CHEBI:597326"/>
    </cofactor>
</comment>
<dbReference type="GO" id="GO:0030170">
    <property type="term" value="F:pyridoxal phosphate binding"/>
    <property type="evidence" value="ECO:0007669"/>
    <property type="project" value="InterPro"/>
</dbReference>
<dbReference type="InterPro" id="IPR015424">
    <property type="entry name" value="PyrdxlP-dep_Trfase"/>
</dbReference>
<comment type="similarity">
    <text evidence="5">Belongs to the class-II pyridoxal-phosphate-dependent aminotransferase family. MalY/PatB cystathionine beta-lyase subfamily.</text>
</comment>
<proteinExistence type="inferred from homology"/>
<keyword evidence="3" id="KW-0663">Pyridoxal phosphate</keyword>
<dbReference type="AlphaFoldDB" id="A0A4Y3IJI4"/>
<keyword evidence="8" id="KW-1185">Reference proteome</keyword>
<evidence type="ECO:0000313" key="7">
    <source>
        <dbReference type="EMBL" id="GEA59335.1"/>
    </source>
</evidence>
<dbReference type="Pfam" id="PF00155">
    <property type="entry name" value="Aminotran_1_2"/>
    <property type="match status" value="1"/>
</dbReference>
<dbReference type="RefSeq" id="WP_141269080.1">
    <property type="nucleotide sequence ID" value="NZ_BJLH01000002.1"/>
</dbReference>
<dbReference type="InterPro" id="IPR004839">
    <property type="entry name" value="Aminotransferase_I/II_large"/>
</dbReference>
<dbReference type="InterPro" id="IPR015421">
    <property type="entry name" value="PyrdxlP-dep_Trfase_major"/>
</dbReference>
<protein>
    <recommendedName>
        <fullName evidence="2">cysteine-S-conjugate beta-lyase</fullName>
        <ecNumber evidence="2">4.4.1.13</ecNumber>
    </recommendedName>
</protein>
<feature type="domain" description="Aminotransferase class I/classII large" evidence="6">
    <location>
        <begin position="58"/>
        <end position="381"/>
    </location>
</feature>
<name>A0A4Y3IJI4_9VIBR</name>
<gene>
    <name evidence="7" type="ORF">VCO01S_05280</name>
</gene>
<dbReference type="NCBIfam" id="TIGR04350">
    <property type="entry name" value="C_S_lyase_PatB"/>
    <property type="match status" value="1"/>
</dbReference>
<evidence type="ECO:0000256" key="3">
    <source>
        <dbReference type="ARBA" id="ARBA00022898"/>
    </source>
</evidence>
<dbReference type="SUPFAM" id="SSF53383">
    <property type="entry name" value="PLP-dependent transferases"/>
    <property type="match status" value="1"/>
</dbReference>
<organism evidence="7 8">
    <name type="scientific">Vibrio comitans NBRC 102076</name>
    <dbReference type="NCBI Taxonomy" id="1219078"/>
    <lineage>
        <taxon>Bacteria</taxon>
        <taxon>Pseudomonadati</taxon>
        <taxon>Pseudomonadota</taxon>
        <taxon>Gammaproteobacteria</taxon>
        <taxon>Vibrionales</taxon>
        <taxon>Vibrionaceae</taxon>
        <taxon>Vibrio</taxon>
    </lineage>
</organism>
<dbReference type="InterPro" id="IPR015422">
    <property type="entry name" value="PyrdxlP-dep_Trfase_small"/>
</dbReference>
<dbReference type="PANTHER" id="PTHR43525">
    <property type="entry name" value="PROTEIN MALY"/>
    <property type="match status" value="1"/>
</dbReference>
<dbReference type="OrthoDB" id="3224382at2"/>
<dbReference type="EMBL" id="BJLH01000002">
    <property type="protein sequence ID" value="GEA59335.1"/>
    <property type="molecule type" value="Genomic_DNA"/>
</dbReference>
<dbReference type="Proteomes" id="UP000318242">
    <property type="component" value="Unassembled WGS sequence"/>
</dbReference>
<reference evidence="7 8" key="1">
    <citation type="submission" date="2019-06" db="EMBL/GenBank/DDBJ databases">
        <title>Whole genome shotgun sequence of Vibrio comitans NBRC 102076.</title>
        <authorList>
            <person name="Hosoyama A."/>
            <person name="Uohara A."/>
            <person name="Ohji S."/>
            <person name="Ichikawa N."/>
        </authorList>
    </citation>
    <scope>NUCLEOTIDE SEQUENCE [LARGE SCALE GENOMIC DNA]</scope>
    <source>
        <strain evidence="7 8">NBRC 102076</strain>
    </source>
</reference>
<accession>A0A4Y3IJI4</accession>
<dbReference type="InterPro" id="IPR027619">
    <property type="entry name" value="C-S_lyase_PatB-like"/>
</dbReference>
<evidence type="ECO:0000256" key="5">
    <source>
        <dbReference type="ARBA" id="ARBA00037974"/>
    </source>
</evidence>
<dbReference type="CDD" id="cd00609">
    <property type="entry name" value="AAT_like"/>
    <property type="match status" value="1"/>
</dbReference>
<comment type="caution">
    <text evidence="7">The sequence shown here is derived from an EMBL/GenBank/DDBJ whole genome shotgun (WGS) entry which is preliminary data.</text>
</comment>